<organism evidence="1 2">
    <name type="scientific">Panagrolaimus sp. ES5</name>
    <dbReference type="NCBI Taxonomy" id="591445"/>
    <lineage>
        <taxon>Eukaryota</taxon>
        <taxon>Metazoa</taxon>
        <taxon>Ecdysozoa</taxon>
        <taxon>Nematoda</taxon>
        <taxon>Chromadorea</taxon>
        <taxon>Rhabditida</taxon>
        <taxon>Tylenchina</taxon>
        <taxon>Panagrolaimomorpha</taxon>
        <taxon>Panagrolaimoidea</taxon>
        <taxon>Panagrolaimidae</taxon>
        <taxon>Panagrolaimus</taxon>
    </lineage>
</organism>
<reference evidence="2" key="1">
    <citation type="submission" date="2022-11" db="UniProtKB">
        <authorList>
            <consortium name="WormBaseParasite"/>
        </authorList>
    </citation>
    <scope>IDENTIFICATION</scope>
</reference>
<dbReference type="Proteomes" id="UP000887579">
    <property type="component" value="Unplaced"/>
</dbReference>
<proteinExistence type="predicted"/>
<sequence length="186" mass="20420">NIYITANAAVGSVIDIEICATSKSDPSHHSSDDYTVFVTDPDADIDAPECTIDYSTAVSCPKDPKDCKNSTYVVLLSFKDVDSGVSTVSYPRGDWKITDRNLFHSSYAVNHTFYAMGVHSCCEDTDFNVMDKENLIGQCTLDVYHKSHADEIAMASSSSASPSTSTSMIRISFLFIVAFMYFLRGI</sequence>
<name>A0AC34FZI4_9BILA</name>
<protein>
    <submittedName>
        <fullName evidence="2">Uncharacterized protein</fullName>
    </submittedName>
</protein>
<dbReference type="WBParaSite" id="ES5_v2.g22806.t1">
    <property type="protein sequence ID" value="ES5_v2.g22806.t1"/>
    <property type="gene ID" value="ES5_v2.g22806"/>
</dbReference>
<accession>A0AC34FZI4</accession>
<evidence type="ECO:0000313" key="2">
    <source>
        <dbReference type="WBParaSite" id="ES5_v2.g22806.t1"/>
    </source>
</evidence>
<evidence type="ECO:0000313" key="1">
    <source>
        <dbReference type="Proteomes" id="UP000887579"/>
    </source>
</evidence>